<evidence type="ECO:0000313" key="3">
    <source>
        <dbReference type="Proteomes" id="UP000222106"/>
    </source>
</evidence>
<dbReference type="InterPro" id="IPR025877">
    <property type="entry name" value="MobA-like_NTP_Trfase"/>
</dbReference>
<dbReference type="Proteomes" id="UP000222106">
    <property type="component" value="Unassembled WGS sequence"/>
</dbReference>
<dbReference type="InterPro" id="IPR029044">
    <property type="entry name" value="Nucleotide-diphossugar_trans"/>
</dbReference>
<organism evidence="2 3">
    <name type="scientific">Georgenia soli</name>
    <dbReference type="NCBI Taxonomy" id="638953"/>
    <lineage>
        <taxon>Bacteria</taxon>
        <taxon>Bacillati</taxon>
        <taxon>Actinomycetota</taxon>
        <taxon>Actinomycetes</taxon>
        <taxon>Micrococcales</taxon>
        <taxon>Bogoriellaceae</taxon>
        <taxon>Georgenia</taxon>
    </lineage>
</organism>
<keyword evidence="3" id="KW-1185">Reference proteome</keyword>
<reference evidence="2 3" key="1">
    <citation type="submission" date="2017-10" db="EMBL/GenBank/DDBJ databases">
        <title>Sequencing the genomes of 1000 actinobacteria strains.</title>
        <authorList>
            <person name="Klenk H.-P."/>
        </authorList>
    </citation>
    <scope>NUCLEOTIDE SEQUENCE [LARGE SCALE GENOMIC DNA]</scope>
    <source>
        <strain evidence="2 3">DSM 21838</strain>
    </source>
</reference>
<dbReference type="CDD" id="cd04182">
    <property type="entry name" value="GT_2_like_f"/>
    <property type="match status" value="1"/>
</dbReference>
<feature type="domain" description="MobA-like NTP transferase" evidence="1">
    <location>
        <begin position="17"/>
        <end position="180"/>
    </location>
</feature>
<dbReference type="Gene3D" id="3.90.550.10">
    <property type="entry name" value="Spore Coat Polysaccharide Biosynthesis Protein SpsA, Chain A"/>
    <property type="match status" value="1"/>
</dbReference>
<dbReference type="SUPFAM" id="SSF53448">
    <property type="entry name" value="Nucleotide-diphospho-sugar transferases"/>
    <property type="match status" value="1"/>
</dbReference>
<name>A0A2A9ES55_9MICO</name>
<accession>A0A2A9ES55</accession>
<evidence type="ECO:0000259" key="1">
    <source>
        <dbReference type="Pfam" id="PF12804"/>
    </source>
</evidence>
<gene>
    <name evidence="2" type="ORF">ATJ97_3650</name>
</gene>
<dbReference type="GO" id="GO:0016779">
    <property type="term" value="F:nucleotidyltransferase activity"/>
    <property type="evidence" value="ECO:0007669"/>
    <property type="project" value="UniProtKB-ARBA"/>
</dbReference>
<dbReference type="PANTHER" id="PTHR43777:SF1">
    <property type="entry name" value="MOLYBDENUM COFACTOR CYTIDYLYLTRANSFERASE"/>
    <property type="match status" value="1"/>
</dbReference>
<proteinExistence type="predicted"/>
<comment type="caution">
    <text evidence="2">The sequence shown here is derived from an EMBL/GenBank/DDBJ whole genome shotgun (WGS) entry which is preliminary data.</text>
</comment>
<dbReference type="AlphaFoldDB" id="A0A2A9ES55"/>
<sequence>MGHTGRVPTPDPLTVTGLLLAAGAGRRMGMPKALVSTDGVPWVRRAAEVLLDGGCAEVVVVLGAAEPEAREALADVEEGLTVIVCPTWERGMGESLRSGIAALQARSAQAALVHLVDLPDVGAAVVRRLLAAATGRDALARAAYDGVPGHPVLIGGDHLPGVAELAVGDSGAREYLRRHRPALVECGDLAGGRDVDRMPPDA</sequence>
<dbReference type="EMBL" id="PDJI01000004">
    <property type="protein sequence ID" value="PFG41102.1"/>
    <property type="molecule type" value="Genomic_DNA"/>
</dbReference>
<protein>
    <submittedName>
        <fullName evidence="2">Nicotine blue oxidoreductase</fullName>
    </submittedName>
</protein>
<dbReference type="Pfam" id="PF12804">
    <property type="entry name" value="NTP_transf_3"/>
    <property type="match status" value="1"/>
</dbReference>
<dbReference type="OrthoDB" id="4427994at2"/>
<dbReference type="PANTHER" id="PTHR43777">
    <property type="entry name" value="MOLYBDENUM COFACTOR CYTIDYLYLTRANSFERASE"/>
    <property type="match status" value="1"/>
</dbReference>
<evidence type="ECO:0000313" key="2">
    <source>
        <dbReference type="EMBL" id="PFG41102.1"/>
    </source>
</evidence>